<accession>A0A9W5X7L8</accession>
<organism evidence="1 2">
    <name type="scientific">Lentibacillus populi</name>
    <dbReference type="NCBI Taxonomy" id="1827502"/>
    <lineage>
        <taxon>Bacteria</taxon>
        <taxon>Bacillati</taxon>
        <taxon>Bacillota</taxon>
        <taxon>Bacilli</taxon>
        <taxon>Bacillales</taxon>
        <taxon>Bacillaceae</taxon>
        <taxon>Lentibacillus</taxon>
    </lineage>
</organism>
<dbReference type="EMBL" id="BMJD01000062">
    <property type="protein sequence ID" value="GGB60875.1"/>
    <property type="molecule type" value="Genomic_DNA"/>
</dbReference>
<dbReference type="CDD" id="cd07067">
    <property type="entry name" value="HP_PGM_like"/>
    <property type="match status" value="1"/>
</dbReference>
<keyword evidence="2" id="KW-1185">Reference proteome</keyword>
<protein>
    <submittedName>
        <fullName evidence="1">Phosphoglycerate mutase</fullName>
    </submittedName>
</protein>
<reference evidence="1" key="2">
    <citation type="submission" date="2020-09" db="EMBL/GenBank/DDBJ databases">
        <authorList>
            <person name="Sun Q."/>
            <person name="Zhou Y."/>
        </authorList>
    </citation>
    <scope>NUCLEOTIDE SEQUENCE</scope>
    <source>
        <strain evidence="1">CGMCC 1.15454</strain>
    </source>
</reference>
<sequence>MSTNLYFVRHAHSTYTPDEIGRPLSERGFIDAKTVTELLKTGNIDEVYSSPYKRTIQTVQGIAEYIDKEIIIGSDFKERVLSETPVEDFATAISNFWENFDFYWKGGESNTVAQNRGIRAVRKLLKKHNGKNIVIGIHGNLMVLIMNYFNNNYGFDFWMGLEMPDIYRLSFEGKELIGVNRICRDIGCV</sequence>
<dbReference type="SUPFAM" id="SSF53254">
    <property type="entry name" value="Phosphoglycerate mutase-like"/>
    <property type="match status" value="1"/>
</dbReference>
<dbReference type="RefSeq" id="WP_088049818.1">
    <property type="nucleotide sequence ID" value="NZ_BMJD01000062.1"/>
</dbReference>
<dbReference type="PANTHER" id="PTHR48100:SF59">
    <property type="entry name" value="ADENOSYLCOBALAMIN_ALPHA-RIBAZOLE PHOSPHATASE"/>
    <property type="match status" value="1"/>
</dbReference>
<gene>
    <name evidence="1" type="primary">gpm</name>
    <name evidence="1" type="ORF">GCM10011409_42740</name>
</gene>
<proteinExistence type="predicted"/>
<dbReference type="GO" id="GO:0005737">
    <property type="term" value="C:cytoplasm"/>
    <property type="evidence" value="ECO:0007669"/>
    <property type="project" value="TreeGrafter"/>
</dbReference>
<dbReference type="GO" id="GO:0016791">
    <property type="term" value="F:phosphatase activity"/>
    <property type="evidence" value="ECO:0007669"/>
    <property type="project" value="TreeGrafter"/>
</dbReference>
<dbReference type="InterPro" id="IPR050275">
    <property type="entry name" value="PGM_Phosphatase"/>
</dbReference>
<dbReference type="InterPro" id="IPR029033">
    <property type="entry name" value="His_PPase_superfam"/>
</dbReference>
<reference evidence="1" key="1">
    <citation type="journal article" date="2014" name="Int. J. Syst. Evol. Microbiol.">
        <title>Complete genome sequence of Corynebacterium casei LMG S-19264T (=DSM 44701T), isolated from a smear-ripened cheese.</title>
        <authorList>
            <consortium name="US DOE Joint Genome Institute (JGI-PGF)"/>
            <person name="Walter F."/>
            <person name="Albersmeier A."/>
            <person name="Kalinowski J."/>
            <person name="Ruckert C."/>
        </authorList>
    </citation>
    <scope>NUCLEOTIDE SEQUENCE</scope>
    <source>
        <strain evidence="1">CGMCC 1.15454</strain>
    </source>
</reference>
<dbReference type="Pfam" id="PF00300">
    <property type="entry name" value="His_Phos_1"/>
    <property type="match status" value="1"/>
</dbReference>
<evidence type="ECO:0000313" key="2">
    <source>
        <dbReference type="Proteomes" id="UP000621492"/>
    </source>
</evidence>
<dbReference type="InterPro" id="IPR013078">
    <property type="entry name" value="His_Pase_superF_clade-1"/>
</dbReference>
<dbReference type="Gene3D" id="3.40.50.1240">
    <property type="entry name" value="Phosphoglycerate mutase-like"/>
    <property type="match status" value="1"/>
</dbReference>
<name>A0A9W5X7L8_9BACI</name>
<dbReference type="SMART" id="SM00855">
    <property type="entry name" value="PGAM"/>
    <property type="match status" value="1"/>
</dbReference>
<dbReference type="Proteomes" id="UP000621492">
    <property type="component" value="Unassembled WGS sequence"/>
</dbReference>
<dbReference type="AlphaFoldDB" id="A0A9W5X7L8"/>
<evidence type="ECO:0000313" key="1">
    <source>
        <dbReference type="EMBL" id="GGB60875.1"/>
    </source>
</evidence>
<dbReference type="PANTHER" id="PTHR48100">
    <property type="entry name" value="BROAD-SPECIFICITY PHOSPHATASE YOR283W-RELATED"/>
    <property type="match status" value="1"/>
</dbReference>
<comment type="caution">
    <text evidence="1">The sequence shown here is derived from an EMBL/GenBank/DDBJ whole genome shotgun (WGS) entry which is preliminary data.</text>
</comment>